<name>A0A067Q2Y4_9AGAM</name>
<dbReference type="HOGENOM" id="CLU_559044_0_0_1"/>
<evidence type="ECO:0000256" key="2">
    <source>
        <dbReference type="SAM" id="MobiDB-lite"/>
    </source>
</evidence>
<proteinExistence type="predicted"/>
<accession>A0A067Q2Y4</accession>
<dbReference type="STRING" id="933084.A0A067Q2Y4"/>
<organism evidence="3 4">
    <name type="scientific">Jaapia argillacea MUCL 33604</name>
    <dbReference type="NCBI Taxonomy" id="933084"/>
    <lineage>
        <taxon>Eukaryota</taxon>
        <taxon>Fungi</taxon>
        <taxon>Dikarya</taxon>
        <taxon>Basidiomycota</taxon>
        <taxon>Agaricomycotina</taxon>
        <taxon>Agaricomycetes</taxon>
        <taxon>Agaricomycetidae</taxon>
        <taxon>Jaapiales</taxon>
        <taxon>Jaapiaceae</taxon>
        <taxon>Jaapia</taxon>
    </lineage>
</organism>
<keyword evidence="1" id="KW-0175">Coiled coil</keyword>
<feature type="compositionally biased region" description="Basic and acidic residues" evidence="2">
    <location>
        <begin position="479"/>
        <end position="488"/>
    </location>
</feature>
<dbReference type="EMBL" id="KL197712">
    <property type="protein sequence ID" value="KDQ61354.1"/>
    <property type="molecule type" value="Genomic_DNA"/>
</dbReference>
<feature type="region of interest" description="Disordered" evidence="2">
    <location>
        <begin position="313"/>
        <end position="338"/>
    </location>
</feature>
<feature type="coiled-coil region" evidence="1">
    <location>
        <begin position="19"/>
        <end position="60"/>
    </location>
</feature>
<gene>
    <name evidence="3" type="ORF">JAAARDRAFT_30775</name>
</gene>
<sequence length="488" mass="53756">MSYEPFVSASSYRYALENFRIAHERNETLRLKLEQQEDQIQMLRGRIATLERVIDNERDEPFDESYIANFAFQLEREIHRWAANITREPPLPLGVLRDATVADLTLGDCDGSSIPATPMNIQNLLRNAISEAISEGFINSFPVTSSPESNSYFTRVYEQLFAKDPTVAGAWRRRTFSSPVETFTPRMACSIMAEHLPLLSKLLGISYEPTMSVSSLLPVLKAGYEFSRMLHGSISSGDAWYRSYIPELSSDLNHNTMVSIKRCSREVSDQVGATVFLGLARTNRELIAPAGNVVDRHYVLRRARVVCTCALSSFSTPPKPPQRTNSLPTHESQNGASAHSGMLDEYLTQDAGSPQSPSPIPFSHSAAASPIRLLSPNSLPSTNWASSTPTLSGTPSPLPVDDPEVEAFRNTLYEAPVQGGDDSNSIRPTILVLQSETPSVYPSRRPSRNFGASSFITSSSPASSSYNGSPRPTILSLDSAEHYPSHSY</sequence>
<feature type="region of interest" description="Disordered" evidence="2">
    <location>
        <begin position="437"/>
        <end position="488"/>
    </location>
</feature>
<dbReference type="InParanoid" id="A0A067Q2Y4"/>
<dbReference type="AlphaFoldDB" id="A0A067Q2Y4"/>
<evidence type="ECO:0000313" key="4">
    <source>
        <dbReference type="Proteomes" id="UP000027265"/>
    </source>
</evidence>
<reference evidence="4" key="1">
    <citation type="journal article" date="2014" name="Proc. Natl. Acad. Sci. U.S.A.">
        <title>Extensive sampling of basidiomycete genomes demonstrates inadequacy of the white-rot/brown-rot paradigm for wood decay fungi.</title>
        <authorList>
            <person name="Riley R."/>
            <person name="Salamov A.A."/>
            <person name="Brown D.W."/>
            <person name="Nagy L.G."/>
            <person name="Floudas D."/>
            <person name="Held B.W."/>
            <person name="Levasseur A."/>
            <person name="Lombard V."/>
            <person name="Morin E."/>
            <person name="Otillar R."/>
            <person name="Lindquist E.A."/>
            <person name="Sun H."/>
            <person name="LaButti K.M."/>
            <person name="Schmutz J."/>
            <person name="Jabbour D."/>
            <person name="Luo H."/>
            <person name="Baker S.E."/>
            <person name="Pisabarro A.G."/>
            <person name="Walton J.D."/>
            <person name="Blanchette R.A."/>
            <person name="Henrissat B."/>
            <person name="Martin F."/>
            <person name="Cullen D."/>
            <person name="Hibbett D.S."/>
            <person name="Grigoriev I.V."/>
        </authorList>
    </citation>
    <scope>NUCLEOTIDE SEQUENCE [LARGE SCALE GENOMIC DNA]</scope>
    <source>
        <strain evidence="4">MUCL 33604</strain>
    </source>
</reference>
<evidence type="ECO:0000256" key="1">
    <source>
        <dbReference type="SAM" id="Coils"/>
    </source>
</evidence>
<protein>
    <submittedName>
        <fullName evidence="3">Uncharacterized protein</fullName>
    </submittedName>
</protein>
<dbReference type="OrthoDB" id="2538017at2759"/>
<feature type="compositionally biased region" description="Low complexity" evidence="2">
    <location>
        <begin position="386"/>
        <end position="395"/>
    </location>
</feature>
<evidence type="ECO:0000313" key="3">
    <source>
        <dbReference type="EMBL" id="KDQ61354.1"/>
    </source>
</evidence>
<keyword evidence="4" id="KW-1185">Reference proteome</keyword>
<dbReference type="Proteomes" id="UP000027265">
    <property type="component" value="Unassembled WGS sequence"/>
</dbReference>
<feature type="compositionally biased region" description="Low complexity" evidence="2">
    <location>
        <begin position="453"/>
        <end position="469"/>
    </location>
</feature>
<feature type="region of interest" description="Disordered" evidence="2">
    <location>
        <begin position="380"/>
        <end position="403"/>
    </location>
</feature>
<feature type="compositionally biased region" description="Polar residues" evidence="2">
    <location>
        <begin position="313"/>
        <end position="337"/>
    </location>
</feature>